<evidence type="ECO:0000256" key="2">
    <source>
        <dbReference type="ARBA" id="ARBA00021572"/>
    </source>
</evidence>
<name>A0A7T2U5W3_9BURK</name>
<comment type="similarity">
    <text evidence="1">Belongs to the bleomycin resistance protein family.</text>
</comment>
<organism evidence="5 6">
    <name type="scientific">Burkholderia humptydooensis</name>
    <dbReference type="NCBI Taxonomy" id="430531"/>
    <lineage>
        <taxon>Bacteria</taxon>
        <taxon>Pseudomonadati</taxon>
        <taxon>Pseudomonadota</taxon>
        <taxon>Betaproteobacteria</taxon>
        <taxon>Burkholderiales</taxon>
        <taxon>Burkholderiaceae</taxon>
        <taxon>Burkholderia</taxon>
        <taxon>pseudomallei group</taxon>
    </lineage>
</organism>
<feature type="domain" description="VOC" evidence="4">
    <location>
        <begin position="14"/>
        <end position="123"/>
    </location>
</feature>
<gene>
    <name evidence="5" type="ORF">I6G56_28745</name>
</gene>
<protein>
    <recommendedName>
        <fullName evidence="2">Bleomycin resistance protein</fullName>
    </recommendedName>
</protein>
<dbReference type="Proteomes" id="UP000594943">
    <property type="component" value="Chromosome 2"/>
</dbReference>
<dbReference type="AlphaFoldDB" id="A0A7T2U5W3"/>
<dbReference type="SUPFAM" id="SSF54593">
    <property type="entry name" value="Glyoxalase/Bleomycin resistance protein/Dihydroxybiphenyl dioxygenase"/>
    <property type="match status" value="1"/>
</dbReference>
<sequence>MKKDIMAENELAFGKAIPVLASLDIVRTLKFFNEVLGFRTRHLHDFSYGMAARGDVEIHFWLCDDKRIAENTSCYVRVDDIYALHAELKPKMPTLQDVAQRAWGMAELYVIDPDGNLIKFGQSIDDKRALRNS</sequence>
<evidence type="ECO:0000313" key="5">
    <source>
        <dbReference type="EMBL" id="QPS46099.1"/>
    </source>
</evidence>
<evidence type="ECO:0000259" key="4">
    <source>
        <dbReference type="PROSITE" id="PS51819"/>
    </source>
</evidence>
<accession>A0A7T2U5W3</accession>
<dbReference type="GO" id="GO:0046677">
    <property type="term" value="P:response to antibiotic"/>
    <property type="evidence" value="ECO:0007669"/>
    <property type="project" value="UniProtKB-KW"/>
</dbReference>
<dbReference type="InterPro" id="IPR029068">
    <property type="entry name" value="Glyas_Bleomycin-R_OHBP_Dase"/>
</dbReference>
<reference evidence="5 6" key="1">
    <citation type="submission" date="2020-12" db="EMBL/GenBank/DDBJ databases">
        <title>FDA dAtabase for Regulatory Grade micrObial Sequences (FDA-ARGOS): Supporting development and validation of Infectious Disease Dx tests.</title>
        <authorList>
            <person name="Nelson B."/>
            <person name="Plummer A."/>
            <person name="Tallon L."/>
            <person name="Sadzewicz L."/>
            <person name="Zhao X."/>
            <person name="Boylan J."/>
            <person name="Ott S."/>
            <person name="Bowen H."/>
            <person name="Vavikolanu K."/>
            <person name="Mehta A."/>
            <person name="Aluvathingal J."/>
            <person name="Nadendla S."/>
            <person name="Myers T."/>
            <person name="Yan Y."/>
            <person name="Sichtig H."/>
        </authorList>
    </citation>
    <scope>NUCLEOTIDE SEQUENCE [LARGE SCALE GENOMIC DNA]</scope>
    <source>
        <strain evidence="5 6">FDAARGOS_899</strain>
    </source>
</reference>
<dbReference type="EMBL" id="CP065687">
    <property type="protein sequence ID" value="QPS46099.1"/>
    <property type="molecule type" value="Genomic_DNA"/>
</dbReference>
<dbReference type="PROSITE" id="PS51819">
    <property type="entry name" value="VOC"/>
    <property type="match status" value="1"/>
</dbReference>
<proteinExistence type="inferred from homology"/>
<evidence type="ECO:0000256" key="1">
    <source>
        <dbReference type="ARBA" id="ARBA00011051"/>
    </source>
</evidence>
<dbReference type="InterPro" id="IPR037523">
    <property type="entry name" value="VOC_core"/>
</dbReference>
<dbReference type="CDD" id="cd08349">
    <property type="entry name" value="BLMA_like"/>
    <property type="match status" value="1"/>
</dbReference>
<dbReference type="Pfam" id="PF19581">
    <property type="entry name" value="Glyoxalase_7"/>
    <property type="match status" value="1"/>
</dbReference>
<evidence type="ECO:0000313" key="6">
    <source>
        <dbReference type="Proteomes" id="UP000594943"/>
    </source>
</evidence>
<keyword evidence="3" id="KW-0046">Antibiotic resistance</keyword>
<dbReference type="InterPro" id="IPR000335">
    <property type="entry name" value="Bleomycin-R"/>
</dbReference>
<dbReference type="Gene3D" id="3.10.180.10">
    <property type="entry name" value="2,3-Dihydroxybiphenyl 1,2-Dioxygenase, domain 1"/>
    <property type="match status" value="1"/>
</dbReference>
<dbReference type="KEGG" id="bhg:I6G56_28745"/>
<evidence type="ECO:0000256" key="3">
    <source>
        <dbReference type="ARBA" id="ARBA00023251"/>
    </source>
</evidence>